<gene>
    <name evidence="2" type="ORF">EJ08DRAFT_655632</name>
</gene>
<dbReference type="PANTHER" id="PTHR42085:SF2">
    <property type="entry name" value="F-BOX DOMAIN-CONTAINING PROTEIN"/>
    <property type="match status" value="1"/>
</dbReference>
<keyword evidence="3" id="KW-1185">Reference proteome</keyword>
<accession>A0A9P4P4C8</accession>
<dbReference type="Proteomes" id="UP000800235">
    <property type="component" value="Unassembled WGS sequence"/>
</dbReference>
<sequence>MADDKTENDNESSNSGDLQGWANVAFRRWPNNESGQPAPRDPTAPFGFLDLPGEIRNRIYAIILKDYPAGPKIFSGRETAEGERVYRRNLGDLARRRIHEAMTFRATCRQIRWEFGNMTTPLLWFHFVDFDELIDFLSDLTPTTRNNLRHLNISNPFRYVSTNTTDKGMAKILEASQAIDGLHPDCILTCEFHGFDMSTRRPYRALYKMQQGEKGLKFAKELEGWEKEY</sequence>
<dbReference type="PANTHER" id="PTHR42085">
    <property type="entry name" value="F-BOX DOMAIN-CONTAINING PROTEIN"/>
    <property type="match status" value="1"/>
</dbReference>
<dbReference type="EMBL" id="MU007010">
    <property type="protein sequence ID" value="KAF2436663.1"/>
    <property type="molecule type" value="Genomic_DNA"/>
</dbReference>
<protein>
    <submittedName>
        <fullName evidence="2">Uncharacterized protein</fullName>
    </submittedName>
</protein>
<comment type="caution">
    <text evidence="2">The sequence shown here is derived from an EMBL/GenBank/DDBJ whole genome shotgun (WGS) entry which is preliminary data.</text>
</comment>
<dbReference type="OrthoDB" id="3767243at2759"/>
<evidence type="ECO:0000313" key="2">
    <source>
        <dbReference type="EMBL" id="KAF2436663.1"/>
    </source>
</evidence>
<dbReference type="InterPro" id="IPR038883">
    <property type="entry name" value="AN11006-like"/>
</dbReference>
<proteinExistence type="predicted"/>
<reference evidence="2" key="1">
    <citation type="journal article" date="2020" name="Stud. Mycol.">
        <title>101 Dothideomycetes genomes: a test case for predicting lifestyles and emergence of pathogens.</title>
        <authorList>
            <person name="Haridas S."/>
            <person name="Albert R."/>
            <person name="Binder M."/>
            <person name="Bloem J."/>
            <person name="Labutti K."/>
            <person name="Salamov A."/>
            <person name="Andreopoulos B."/>
            <person name="Baker S."/>
            <person name="Barry K."/>
            <person name="Bills G."/>
            <person name="Bluhm B."/>
            <person name="Cannon C."/>
            <person name="Castanera R."/>
            <person name="Culley D."/>
            <person name="Daum C."/>
            <person name="Ezra D."/>
            <person name="Gonzalez J."/>
            <person name="Henrissat B."/>
            <person name="Kuo A."/>
            <person name="Liang C."/>
            <person name="Lipzen A."/>
            <person name="Lutzoni F."/>
            <person name="Magnuson J."/>
            <person name="Mondo S."/>
            <person name="Nolan M."/>
            <person name="Ohm R."/>
            <person name="Pangilinan J."/>
            <person name="Park H.-J."/>
            <person name="Ramirez L."/>
            <person name="Alfaro M."/>
            <person name="Sun H."/>
            <person name="Tritt A."/>
            <person name="Yoshinaga Y."/>
            <person name="Zwiers L.-H."/>
            <person name="Turgeon B."/>
            <person name="Goodwin S."/>
            <person name="Spatafora J."/>
            <person name="Crous P."/>
            <person name="Grigoriev I."/>
        </authorList>
    </citation>
    <scope>NUCLEOTIDE SEQUENCE</scope>
    <source>
        <strain evidence="2">CBS 130266</strain>
    </source>
</reference>
<evidence type="ECO:0000313" key="3">
    <source>
        <dbReference type="Proteomes" id="UP000800235"/>
    </source>
</evidence>
<organism evidence="2 3">
    <name type="scientific">Tothia fuscella</name>
    <dbReference type="NCBI Taxonomy" id="1048955"/>
    <lineage>
        <taxon>Eukaryota</taxon>
        <taxon>Fungi</taxon>
        <taxon>Dikarya</taxon>
        <taxon>Ascomycota</taxon>
        <taxon>Pezizomycotina</taxon>
        <taxon>Dothideomycetes</taxon>
        <taxon>Pleosporomycetidae</taxon>
        <taxon>Venturiales</taxon>
        <taxon>Cylindrosympodiaceae</taxon>
        <taxon>Tothia</taxon>
    </lineage>
</organism>
<evidence type="ECO:0000256" key="1">
    <source>
        <dbReference type="SAM" id="MobiDB-lite"/>
    </source>
</evidence>
<name>A0A9P4P4C8_9PEZI</name>
<dbReference type="AlphaFoldDB" id="A0A9P4P4C8"/>
<feature type="region of interest" description="Disordered" evidence="1">
    <location>
        <begin position="1"/>
        <end position="20"/>
    </location>
</feature>